<accession>N1TWG8</accession>
<name>N1TWG8_9LEPT</name>
<gene>
    <name evidence="1" type="ORF">LEP1GSC043_0675</name>
</gene>
<proteinExistence type="predicted"/>
<organism evidence="1 2">
    <name type="scientific">Leptospira weilii str. Ecochallenge</name>
    <dbReference type="NCBI Taxonomy" id="1049986"/>
    <lineage>
        <taxon>Bacteria</taxon>
        <taxon>Pseudomonadati</taxon>
        <taxon>Spirochaetota</taxon>
        <taxon>Spirochaetia</taxon>
        <taxon>Leptospirales</taxon>
        <taxon>Leptospiraceae</taxon>
        <taxon>Leptospira</taxon>
    </lineage>
</organism>
<dbReference type="Proteomes" id="UP000012249">
    <property type="component" value="Unassembled WGS sequence"/>
</dbReference>
<evidence type="ECO:0000313" key="1">
    <source>
        <dbReference type="EMBL" id="EMY12628.1"/>
    </source>
</evidence>
<protein>
    <submittedName>
        <fullName evidence="1">Uncharacterized protein</fullName>
    </submittedName>
</protein>
<sequence>MKSMTHLSEKNRKLNFINLFFKMRESPQITIYEQILKL</sequence>
<comment type="caution">
    <text evidence="1">The sequence shown here is derived from an EMBL/GenBank/DDBJ whole genome shotgun (WGS) entry which is preliminary data.</text>
</comment>
<dbReference type="AlphaFoldDB" id="N1TWG8"/>
<dbReference type="EMBL" id="AHMI02000285">
    <property type="protein sequence ID" value="EMY12628.1"/>
    <property type="molecule type" value="Genomic_DNA"/>
</dbReference>
<evidence type="ECO:0000313" key="2">
    <source>
        <dbReference type="Proteomes" id="UP000012249"/>
    </source>
</evidence>
<reference evidence="1 2" key="1">
    <citation type="submission" date="2013-02" db="EMBL/GenBank/DDBJ databases">
        <authorList>
            <person name="Harkins D.M."/>
            <person name="Durkin A.S."/>
            <person name="Brinkac L.M."/>
            <person name="Haft D.H."/>
            <person name="Selengut J.D."/>
            <person name="Sanka R."/>
            <person name="DePew J."/>
            <person name="Purushe J."/>
            <person name="Haake D.A."/>
            <person name="Matsunaga J."/>
            <person name="Vinetz J.M."/>
            <person name="Sutton G.G."/>
            <person name="Nierman W.C."/>
            <person name="Fouts D.E."/>
        </authorList>
    </citation>
    <scope>NUCLEOTIDE SEQUENCE [LARGE SCALE GENOMIC DNA]</scope>
    <source>
        <strain evidence="1 2">Ecochallenge</strain>
    </source>
</reference>